<evidence type="ECO:0000313" key="2">
    <source>
        <dbReference type="EMBL" id="NCJ07447.1"/>
    </source>
</evidence>
<dbReference type="EMBL" id="WVIC01000026">
    <property type="protein sequence ID" value="NCJ07447.1"/>
    <property type="molecule type" value="Genomic_DNA"/>
</dbReference>
<dbReference type="HAMAP" id="MF_01503">
    <property type="entry name" value="RemA"/>
    <property type="match status" value="1"/>
</dbReference>
<protein>
    <recommendedName>
        <fullName evidence="1">Putative regulatory protein GS597_13200</fullName>
    </recommendedName>
</protein>
<dbReference type="InterPro" id="IPR007169">
    <property type="entry name" value="RemA-like"/>
</dbReference>
<name>A0A8K2A134_9CYAN</name>
<evidence type="ECO:0000256" key="1">
    <source>
        <dbReference type="HAMAP-Rule" id="MF_01503"/>
    </source>
</evidence>
<proteinExistence type="inferred from homology"/>
<evidence type="ECO:0000313" key="3">
    <source>
        <dbReference type="Proteomes" id="UP000607397"/>
    </source>
</evidence>
<comment type="similarity">
    <text evidence="1">Belongs to the RemA family.</text>
</comment>
<dbReference type="PANTHER" id="PTHR38449">
    <property type="entry name" value="REGULATORY PROTEIN TM_1690-RELATED"/>
    <property type="match status" value="1"/>
</dbReference>
<comment type="caution">
    <text evidence="2">The sequence shown here is derived from an EMBL/GenBank/DDBJ whole genome shotgun (WGS) entry which is preliminary data.</text>
</comment>
<dbReference type="RefSeq" id="WP_161825925.1">
    <property type="nucleotide sequence ID" value="NZ_WVIC01000026.1"/>
</dbReference>
<dbReference type="Pfam" id="PF04025">
    <property type="entry name" value="RemA-like"/>
    <property type="match status" value="1"/>
</dbReference>
<dbReference type="PANTHER" id="PTHR38449:SF1">
    <property type="entry name" value="REGULATORY PROTEIN SSL2874-RELATED"/>
    <property type="match status" value="1"/>
</dbReference>
<dbReference type="AlphaFoldDB" id="A0A8K2A134"/>
<organism evidence="2 3">
    <name type="scientific">Petrachloros mirabilis ULC683</name>
    <dbReference type="NCBI Taxonomy" id="2781853"/>
    <lineage>
        <taxon>Bacteria</taxon>
        <taxon>Bacillati</taxon>
        <taxon>Cyanobacteriota</taxon>
        <taxon>Cyanophyceae</taxon>
        <taxon>Synechococcales</taxon>
        <taxon>Petrachlorosaceae</taxon>
        <taxon>Petrachloros</taxon>
        <taxon>Petrachloros mirabilis</taxon>
    </lineage>
</organism>
<dbReference type="NCBIfam" id="NF003315">
    <property type="entry name" value="PRK04323.1"/>
    <property type="match status" value="1"/>
</dbReference>
<keyword evidence="3" id="KW-1185">Reference proteome</keyword>
<reference evidence="2" key="1">
    <citation type="submission" date="2019-12" db="EMBL/GenBank/DDBJ databases">
        <title>High-Quality draft genome sequences of three cyanobacteria isolated from the limestone walls of the Old Cathedral of Coimbra.</title>
        <authorList>
            <person name="Tiago I."/>
            <person name="Soares F."/>
            <person name="Portugal A."/>
        </authorList>
    </citation>
    <scope>NUCLEOTIDE SEQUENCE [LARGE SCALE GENOMIC DNA]</scope>
    <source>
        <strain evidence="2">C</strain>
    </source>
</reference>
<accession>A0A8K2A134</accession>
<dbReference type="NCBIfam" id="NF046064">
    <property type="entry name" value="MtxBflmRegRemA"/>
    <property type="match status" value="1"/>
</dbReference>
<dbReference type="Proteomes" id="UP000607397">
    <property type="component" value="Unassembled WGS sequence"/>
</dbReference>
<gene>
    <name evidence="2" type="ORF">GS597_13200</name>
</gene>
<sequence length="88" mass="9623">MDIKLINIGFGNIVSGNRVIAIVSPESAPIKRIITDARDRGQLIDATYGRRTRAVIVADSGHVILSAIQPETVANRFMSHKETQDDAH</sequence>